<evidence type="ECO:0000256" key="1">
    <source>
        <dbReference type="SAM" id="MobiDB-lite"/>
    </source>
</evidence>
<evidence type="ECO:0000259" key="2">
    <source>
        <dbReference type="PROSITE" id="PS51833"/>
    </source>
</evidence>
<evidence type="ECO:0000313" key="3">
    <source>
        <dbReference type="EMBL" id="NWN91061.1"/>
    </source>
</evidence>
<reference evidence="3 4" key="1">
    <citation type="submission" date="2020-03" db="EMBL/GenBank/DDBJ databases">
        <title>Metagenomic, metatranscriptomic, and metabolomic analyses revealed the key microbes and metabolic features during the fermentation of ganjang, Korean traditional soy sauce.</title>
        <authorList>
            <person name="Chun B.H."/>
            <person name="Jeon C.O."/>
        </authorList>
    </citation>
    <scope>NUCLEOTIDE SEQUENCE [LARGE SCALE GENOMIC DNA]</scope>
    <source>
        <strain evidence="3 4">KG14</strain>
    </source>
</reference>
<sequence length="344" mass="38710">MPGFFSWIAGFFTKATPAVTPQGQLHDSEETIQAPPPSENTRSLRVLLEENLFCWLLDAAPSKLYATTSPANPMLEELDSRLKNNKMRELPRQPMTLPMLIQALSDESGDRKKLSRIILEDPALTDQLLHVANSPYFRTGEHTIESVDQAVFVLGMDGIRKVIAAALVRPMIAPRNSREALFSKRTWRWGLTCARATEFIAMLDGADASAHFTVGLLPALSYITLHRELHKIWKEQHADSEPDTALIYEALTRYQWSTSRLIAHEWGLPTRYRAFLRQAERPEPGQHLTALTDGILLGSREVLRHANQRNLPEEDLQKALHLTPDQLRQARTILKAALSESAGA</sequence>
<feature type="region of interest" description="Disordered" evidence="1">
    <location>
        <begin position="20"/>
        <end position="40"/>
    </location>
</feature>
<gene>
    <name evidence="3" type="ORF">HLV39_06090</name>
</gene>
<comment type="caution">
    <text evidence="3">The sequence shown here is derived from an EMBL/GenBank/DDBJ whole genome shotgun (WGS) entry which is preliminary data.</text>
</comment>
<evidence type="ECO:0000313" key="4">
    <source>
        <dbReference type="Proteomes" id="UP000536442"/>
    </source>
</evidence>
<dbReference type="Pfam" id="PF08668">
    <property type="entry name" value="HDOD"/>
    <property type="match status" value="1"/>
</dbReference>
<feature type="domain" description="HDOD" evidence="2">
    <location>
        <begin position="90"/>
        <end position="282"/>
    </location>
</feature>
<protein>
    <submittedName>
        <fullName evidence="3">HDOD domain-containing protein</fullName>
    </submittedName>
</protein>
<organism evidence="3 4">
    <name type="scientific">Marinobacter adhaerens</name>
    <dbReference type="NCBI Taxonomy" id="1033846"/>
    <lineage>
        <taxon>Bacteria</taxon>
        <taxon>Pseudomonadati</taxon>
        <taxon>Pseudomonadota</taxon>
        <taxon>Gammaproteobacteria</taxon>
        <taxon>Pseudomonadales</taxon>
        <taxon>Marinobacteraceae</taxon>
        <taxon>Marinobacter</taxon>
    </lineage>
</organism>
<dbReference type="InterPro" id="IPR052340">
    <property type="entry name" value="RNase_Y/CdgJ"/>
</dbReference>
<dbReference type="Proteomes" id="UP000536442">
    <property type="component" value="Unassembled WGS sequence"/>
</dbReference>
<dbReference type="PROSITE" id="PS51833">
    <property type="entry name" value="HDOD"/>
    <property type="match status" value="1"/>
</dbReference>
<dbReference type="AlphaFoldDB" id="A0A851HYN6"/>
<proteinExistence type="predicted"/>
<dbReference type="PANTHER" id="PTHR33525:SF6">
    <property type="entry name" value="HDOD DOMAIN-CONTAINING PROTEIN"/>
    <property type="match status" value="1"/>
</dbReference>
<keyword evidence="4" id="KW-1185">Reference proteome</keyword>
<name>A0A851HYN6_9GAMM</name>
<dbReference type="PANTHER" id="PTHR33525">
    <property type="match status" value="1"/>
</dbReference>
<dbReference type="Gene3D" id="1.10.3210.10">
    <property type="entry name" value="Hypothetical protein af1432"/>
    <property type="match status" value="1"/>
</dbReference>
<dbReference type="EMBL" id="JABEVQ010000003">
    <property type="protein sequence ID" value="NWN91061.1"/>
    <property type="molecule type" value="Genomic_DNA"/>
</dbReference>
<dbReference type="SUPFAM" id="SSF109604">
    <property type="entry name" value="HD-domain/PDEase-like"/>
    <property type="match status" value="1"/>
</dbReference>
<dbReference type="InterPro" id="IPR013976">
    <property type="entry name" value="HDOD"/>
</dbReference>
<accession>A0A851HYN6</accession>